<reference evidence="9" key="1">
    <citation type="submission" date="2021-01" db="EMBL/GenBank/DDBJ databases">
        <authorList>
            <consortium name="Genoscope - CEA"/>
            <person name="William W."/>
        </authorList>
    </citation>
    <scope>NUCLEOTIDE SEQUENCE</scope>
</reference>
<dbReference type="EC" id="6.1.1.22" evidence="2"/>
<dbReference type="FunFam" id="3.30.930.10:FF:000016">
    <property type="entry name" value="Asparagine--tRNA ligase"/>
    <property type="match status" value="1"/>
</dbReference>
<dbReference type="AlphaFoldDB" id="A0A8S1MP48"/>
<dbReference type="GO" id="GO:0005524">
    <property type="term" value="F:ATP binding"/>
    <property type="evidence" value="ECO:0007669"/>
    <property type="project" value="UniProtKB-KW"/>
</dbReference>
<evidence type="ECO:0000256" key="4">
    <source>
        <dbReference type="ARBA" id="ARBA00022741"/>
    </source>
</evidence>
<dbReference type="Proteomes" id="UP000688137">
    <property type="component" value="Unassembled WGS sequence"/>
</dbReference>
<dbReference type="GO" id="GO:0004816">
    <property type="term" value="F:asparagine-tRNA ligase activity"/>
    <property type="evidence" value="ECO:0007669"/>
    <property type="project" value="UniProtKB-EC"/>
</dbReference>
<proteinExistence type="inferred from homology"/>
<evidence type="ECO:0000259" key="8">
    <source>
        <dbReference type="PROSITE" id="PS50862"/>
    </source>
</evidence>
<dbReference type="PANTHER" id="PTHR22594:SF34">
    <property type="entry name" value="ASPARAGINE--TRNA LIGASE, MITOCHONDRIAL-RELATED"/>
    <property type="match status" value="1"/>
</dbReference>
<evidence type="ECO:0000256" key="5">
    <source>
        <dbReference type="ARBA" id="ARBA00022840"/>
    </source>
</evidence>
<evidence type="ECO:0000313" key="10">
    <source>
        <dbReference type="Proteomes" id="UP000688137"/>
    </source>
</evidence>
<dbReference type="Pfam" id="PF00152">
    <property type="entry name" value="tRNA-synt_2"/>
    <property type="match status" value="1"/>
</dbReference>
<evidence type="ECO:0000256" key="3">
    <source>
        <dbReference type="ARBA" id="ARBA00022598"/>
    </source>
</evidence>
<keyword evidence="7" id="KW-0030">Aminoacyl-tRNA synthetase</keyword>
<evidence type="ECO:0000256" key="6">
    <source>
        <dbReference type="ARBA" id="ARBA00022917"/>
    </source>
</evidence>
<gene>
    <name evidence="9" type="ORF">PPRIM_AZ9-3.1.T0600100</name>
</gene>
<dbReference type="OMA" id="PEMAFYD"/>
<dbReference type="HAMAP" id="MF_00534">
    <property type="entry name" value="Asn_tRNA_synth"/>
    <property type="match status" value="1"/>
</dbReference>
<dbReference type="InterPro" id="IPR004365">
    <property type="entry name" value="NA-bd_OB_tRNA"/>
</dbReference>
<keyword evidence="3" id="KW-0436">Ligase</keyword>
<dbReference type="Pfam" id="PF01336">
    <property type="entry name" value="tRNA_anti-codon"/>
    <property type="match status" value="1"/>
</dbReference>
<dbReference type="InterPro" id="IPR006195">
    <property type="entry name" value="aa-tRNA-synth_II"/>
</dbReference>
<name>A0A8S1MP48_PARPR</name>
<evidence type="ECO:0000256" key="1">
    <source>
        <dbReference type="ARBA" id="ARBA00008226"/>
    </source>
</evidence>
<comment type="caution">
    <text evidence="9">The sequence shown here is derived from an EMBL/GenBank/DDBJ whole genome shotgun (WGS) entry which is preliminary data.</text>
</comment>
<sequence>MQYQFLESDELYTRVKTLTVVAKQTAASVQKQAKKTEKLIGEIEKPINVPPLPAGFKVDVPNFDVTNRLNKLPRSWELPQELYKKHLPKYNVGTIYRIQELLNAGEGYIGQTVTVAGWARTVRDQKNLCFIELNDGTSFGGLQIVVEDKLTNFEQVAKTNTGFSLKVTGNIVKSPAKGQLIEMLVADPTKHEVVIIGQADPEEYPMAKGVQKPETLRQKAHLRPRGNFFSAVTRIRNNLAYATHVFFQNNGCLYIHTPIITGSDCEGAGEMFRISTIFDNDIKKIPQINGKVDTVQDFFKKEVNLTVSGQLQVENFCISMSNVYTFGPTFRAEKAHTHRHLAEFWMIEPEFAFADLFDNMEAAEGYVKFCINYILQNNMDDLQFLDKRVKPGLIDYLKDIVSKDFVRCSYTQGIDILLKAQKAGAKFENSDIKWGMDLNSEHERFIAEKVFQRPVFLYDYPKEIKAFYMKVTEDGKCVRAMDMLIPQVGELIGGSQREERYDVLAERIKECGLKLEDYGPYMDLRRYGTVPHCGFGLGFERLVMMVTGVENIRDVIPFPRYHGSAEF</sequence>
<dbReference type="InterPro" id="IPR004522">
    <property type="entry name" value="Asn-tRNA-ligase"/>
</dbReference>
<protein>
    <recommendedName>
        <fullName evidence="2">asparagine--tRNA ligase</fullName>
        <ecNumber evidence="2">6.1.1.22</ecNumber>
    </recommendedName>
</protein>
<dbReference type="GO" id="GO:0003676">
    <property type="term" value="F:nucleic acid binding"/>
    <property type="evidence" value="ECO:0007669"/>
    <property type="project" value="InterPro"/>
</dbReference>
<dbReference type="CDD" id="cd00776">
    <property type="entry name" value="AsxRS_core"/>
    <property type="match status" value="1"/>
</dbReference>
<organism evidence="9 10">
    <name type="scientific">Paramecium primaurelia</name>
    <dbReference type="NCBI Taxonomy" id="5886"/>
    <lineage>
        <taxon>Eukaryota</taxon>
        <taxon>Sar</taxon>
        <taxon>Alveolata</taxon>
        <taxon>Ciliophora</taxon>
        <taxon>Intramacronucleata</taxon>
        <taxon>Oligohymenophorea</taxon>
        <taxon>Peniculida</taxon>
        <taxon>Parameciidae</taxon>
        <taxon>Paramecium</taxon>
    </lineage>
</organism>
<dbReference type="EMBL" id="CAJJDM010000061">
    <property type="protein sequence ID" value="CAD8078535.1"/>
    <property type="molecule type" value="Genomic_DNA"/>
</dbReference>
<feature type="domain" description="Aminoacyl-transfer RNA synthetases class-II family profile" evidence="8">
    <location>
        <begin position="323"/>
        <end position="557"/>
    </location>
</feature>
<dbReference type="NCBIfam" id="NF003037">
    <property type="entry name" value="PRK03932.1"/>
    <property type="match status" value="1"/>
</dbReference>
<evidence type="ECO:0000313" key="9">
    <source>
        <dbReference type="EMBL" id="CAD8078535.1"/>
    </source>
</evidence>
<keyword evidence="5" id="KW-0067">ATP-binding</keyword>
<dbReference type="CDD" id="cd04318">
    <property type="entry name" value="EcAsnRS_like_N"/>
    <property type="match status" value="1"/>
</dbReference>
<dbReference type="NCBIfam" id="TIGR00457">
    <property type="entry name" value="asnS"/>
    <property type="match status" value="1"/>
</dbReference>
<dbReference type="PANTHER" id="PTHR22594">
    <property type="entry name" value="ASPARTYL/LYSYL-TRNA SYNTHETASE"/>
    <property type="match status" value="1"/>
</dbReference>
<evidence type="ECO:0000256" key="7">
    <source>
        <dbReference type="ARBA" id="ARBA00023146"/>
    </source>
</evidence>
<dbReference type="GO" id="GO:0005739">
    <property type="term" value="C:mitochondrion"/>
    <property type="evidence" value="ECO:0007669"/>
    <property type="project" value="TreeGrafter"/>
</dbReference>
<accession>A0A8S1MP48</accession>
<dbReference type="InterPro" id="IPR004364">
    <property type="entry name" value="Aa-tRNA-synt_II"/>
</dbReference>
<keyword evidence="10" id="KW-1185">Reference proteome</keyword>
<dbReference type="PROSITE" id="PS50862">
    <property type="entry name" value="AA_TRNA_LIGASE_II"/>
    <property type="match status" value="1"/>
</dbReference>
<keyword evidence="4" id="KW-0547">Nucleotide-binding</keyword>
<dbReference type="GO" id="GO:0006421">
    <property type="term" value="P:asparaginyl-tRNA aminoacylation"/>
    <property type="evidence" value="ECO:0007669"/>
    <property type="project" value="InterPro"/>
</dbReference>
<keyword evidence="6" id="KW-0648">Protein biosynthesis</keyword>
<evidence type="ECO:0000256" key="2">
    <source>
        <dbReference type="ARBA" id="ARBA00012816"/>
    </source>
</evidence>
<comment type="similarity">
    <text evidence="1">Belongs to the class-II aminoacyl-tRNA synthetase family.</text>
</comment>